<dbReference type="Proteomes" id="UP000017837">
    <property type="component" value="Unassembled WGS sequence"/>
</dbReference>
<dbReference type="PATRIC" id="fig|1121022.4.peg.2481"/>
<reference evidence="1 2" key="1">
    <citation type="journal article" date="2014" name="Nature">
        <title>Sequential evolution of bacterial morphology by co-option of a developmental regulator.</title>
        <authorList>
            <person name="Jiang C."/>
            <person name="Brown P.J."/>
            <person name="Ducret A."/>
            <person name="Brun Y.V."/>
        </authorList>
    </citation>
    <scope>NUCLEOTIDE SEQUENCE [LARGE SCALE GENOMIC DNA]</scope>
    <source>
        <strain evidence="1 2">DSM 16100</strain>
    </source>
</reference>
<accession>V4PSY7</accession>
<comment type="caution">
    <text evidence="1">The sequence shown here is derived from an EMBL/GenBank/DDBJ whole genome shotgun (WGS) entry which is preliminary data.</text>
</comment>
<evidence type="ECO:0000313" key="2">
    <source>
        <dbReference type="Proteomes" id="UP000017837"/>
    </source>
</evidence>
<proteinExistence type="predicted"/>
<sequence length="384" mass="39702">MTVTALVKKGLPRSVKAPFNPRANEGKFSLGNISMDGWTALTDTATLGGGSLIVGAGQTYLVTTGSDGGRYIAPLNPSAPGVIDSSQWMNLPDTLAGEAHCQTASCTPPGDDFLFACVAMGASGNSLLCYISHDAKSGNIATRAKLDLGGVGAPQFIGSPGYSRGDAPWGNHTRWPTAYSADIGVATAGSQLWTISSRTGGRQAYDSAFGFGPMVAPATADTGWSVQKGVFGAPPSYPPASSEATCAATCAATTLLSGHYDEAVSLYQTQQTGNAFVDEFLHLEVAKLDGSSPASPKGPSGETTIIRTKAGRLIIVARGLDYQLYQIIYSPDSKTFVSGWKLEGGNVLAKTSPSCIALNEQPLCMIQGADGRLYAKKLVSAGAL</sequence>
<dbReference type="EMBL" id="AWGB01000023">
    <property type="protein sequence ID" value="ESQ90484.1"/>
    <property type="molecule type" value="Genomic_DNA"/>
</dbReference>
<name>V4PSY7_9CAUL</name>
<dbReference type="RefSeq" id="WP_018082762.1">
    <property type="nucleotide sequence ID" value="NZ_AQWM01000018.1"/>
</dbReference>
<dbReference type="STRING" id="1121022.GCA_000376105_03093"/>
<gene>
    <name evidence="1" type="ORF">ABENE_12235</name>
</gene>
<keyword evidence="2" id="KW-1185">Reference proteome</keyword>
<organism evidence="1 2">
    <name type="scientific">Asticcacaulis benevestitus DSM 16100 = ATCC BAA-896</name>
    <dbReference type="NCBI Taxonomy" id="1121022"/>
    <lineage>
        <taxon>Bacteria</taxon>
        <taxon>Pseudomonadati</taxon>
        <taxon>Pseudomonadota</taxon>
        <taxon>Alphaproteobacteria</taxon>
        <taxon>Caulobacterales</taxon>
        <taxon>Caulobacteraceae</taxon>
        <taxon>Asticcacaulis</taxon>
    </lineage>
</organism>
<dbReference type="AlphaFoldDB" id="V4PSY7"/>
<evidence type="ECO:0000313" key="1">
    <source>
        <dbReference type="EMBL" id="ESQ90484.1"/>
    </source>
</evidence>
<protein>
    <submittedName>
        <fullName evidence="1">Uncharacterized protein</fullName>
    </submittedName>
</protein>